<evidence type="ECO:0008006" key="4">
    <source>
        <dbReference type="Google" id="ProtNLM"/>
    </source>
</evidence>
<dbReference type="GO" id="GO:0005634">
    <property type="term" value="C:nucleus"/>
    <property type="evidence" value="ECO:0007669"/>
    <property type="project" value="InterPro"/>
</dbReference>
<dbReference type="GO" id="GO:0032204">
    <property type="term" value="P:regulation of telomere maintenance"/>
    <property type="evidence" value="ECO:0007669"/>
    <property type="project" value="TreeGrafter"/>
</dbReference>
<evidence type="ECO:0000313" key="3">
    <source>
        <dbReference type="Proteomes" id="UP000678393"/>
    </source>
</evidence>
<feature type="non-terminal residue" evidence="2">
    <location>
        <position position="149"/>
    </location>
</feature>
<name>A0A8S3YYD9_9EUPU</name>
<dbReference type="PANTHER" id="PTHR13413:SF0">
    <property type="entry name" value="YLP MOTIF-CONTAINING PROTEIN 1"/>
    <property type="match status" value="1"/>
</dbReference>
<gene>
    <name evidence="2" type="ORF">CUNI_LOCUS4864</name>
</gene>
<dbReference type="EMBL" id="CAJHNH020000684">
    <property type="protein sequence ID" value="CAG5119306.1"/>
    <property type="molecule type" value="Genomic_DNA"/>
</dbReference>
<comment type="caution">
    <text evidence="2">The sequence shown here is derived from an EMBL/GenBank/DDBJ whole genome shotgun (WGS) entry which is preliminary data.</text>
</comment>
<dbReference type="AlphaFoldDB" id="A0A8S3YYD9"/>
<dbReference type="OrthoDB" id="513595at2759"/>
<organism evidence="2 3">
    <name type="scientific">Candidula unifasciata</name>
    <dbReference type="NCBI Taxonomy" id="100452"/>
    <lineage>
        <taxon>Eukaryota</taxon>
        <taxon>Metazoa</taxon>
        <taxon>Spiralia</taxon>
        <taxon>Lophotrochozoa</taxon>
        <taxon>Mollusca</taxon>
        <taxon>Gastropoda</taxon>
        <taxon>Heterobranchia</taxon>
        <taxon>Euthyneura</taxon>
        <taxon>Panpulmonata</taxon>
        <taxon>Eupulmonata</taxon>
        <taxon>Stylommatophora</taxon>
        <taxon>Helicina</taxon>
        <taxon>Helicoidea</taxon>
        <taxon>Geomitridae</taxon>
        <taxon>Candidula</taxon>
    </lineage>
</organism>
<keyword evidence="3" id="KW-1185">Reference proteome</keyword>
<feature type="compositionally biased region" description="Acidic residues" evidence="1">
    <location>
        <begin position="20"/>
        <end position="29"/>
    </location>
</feature>
<evidence type="ECO:0000313" key="2">
    <source>
        <dbReference type="EMBL" id="CAG5119306.1"/>
    </source>
</evidence>
<protein>
    <recommendedName>
        <fullName evidence="4">YLP motif-containing protein 1</fullName>
    </recommendedName>
</protein>
<feature type="compositionally biased region" description="Basic and acidic residues" evidence="1">
    <location>
        <begin position="10"/>
        <end position="19"/>
    </location>
</feature>
<dbReference type="Proteomes" id="UP000678393">
    <property type="component" value="Unassembled WGS sequence"/>
</dbReference>
<dbReference type="PANTHER" id="PTHR13413">
    <property type="entry name" value="YLP MOTIF CONTAINING PROTEIN NUCLEAR PROTEIN ZAP"/>
    <property type="match status" value="1"/>
</dbReference>
<sequence length="149" mass="17642">MEDSQTENVAEDKDAKKVGEEEEEDEEEAESKKLTYKKSKWELDTFILAAVCLPTDKLDGIRVSKKHIAEHQSLNDYLQLDQMDDDYFQRESVPGKKRVRWADLEEKKNQNRRRNLGFIVGQTQQDWDRITDHELANKALNQTKYFYKN</sequence>
<dbReference type="InterPro" id="IPR026314">
    <property type="entry name" value="YLP_motif_con_p1"/>
</dbReference>
<feature type="region of interest" description="Disordered" evidence="1">
    <location>
        <begin position="1"/>
        <end position="34"/>
    </location>
</feature>
<evidence type="ECO:0000256" key="1">
    <source>
        <dbReference type="SAM" id="MobiDB-lite"/>
    </source>
</evidence>
<proteinExistence type="predicted"/>
<reference evidence="2" key="1">
    <citation type="submission" date="2021-04" db="EMBL/GenBank/DDBJ databases">
        <authorList>
            <consortium name="Molecular Ecology Group"/>
        </authorList>
    </citation>
    <scope>NUCLEOTIDE SEQUENCE</scope>
</reference>
<accession>A0A8S3YYD9</accession>